<feature type="compositionally biased region" description="Basic and acidic residues" evidence="2">
    <location>
        <begin position="364"/>
        <end position="397"/>
    </location>
</feature>
<feature type="region of interest" description="Disordered" evidence="2">
    <location>
        <begin position="336"/>
        <end position="397"/>
    </location>
</feature>
<dbReference type="EMBL" id="GIFC01017014">
    <property type="protein sequence ID" value="MXU99097.1"/>
    <property type="molecule type" value="Transcribed_RNA"/>
</dbReference>
<keyword evidence="1" id="KW-0479">Metal-binding</keyword>
<feature type="compositionally biased region" description="Low complexity" evidence="2">
    <location>
        <begin position="341"/>
        <end position="353"/>
    </location>
</feature>
<evidence type="ECO:0000256" key="2">
    <source>
        <dbReference type="SAM" id="MobiDB-lite"/>
    </source>
</evidence>
<accession>A0A6B0V9Z5</accession>
<dbReference type="InterPro" id="IPR036875">
    <property type="entry name" value="Znf_CCHC_sf"/>
</dbReference>
<dbReference type="AlphaFoldDB" id="A0A6B0V9Z5"/>
<dbReference type="GO" id="GO:0003723">
    <property type="term" value="F:RNA binding"/>
    <property type="evidence" value="ECO:0007669"/>
    <property type="project" value="InterPro"/>
</dbReference>
<feature type="compositionally biased region" description="Low complexity" evidence="2">
    <location>
        <begin position="306"/>
        <end position="319"/>
    </location>
</feature>
<dbReference type="InterPro" id="IPR001878">
    <property type="entry name" value="Znf_CCHC"/>
</dbReference>
<dbReference type="SMART" id="SM00343">
    <property type="entry name" value="ZnF_C2HC"/>
    <property type="match status" value="2"/>
</dbReference>
<dbReference type="PANTHER" id="PTHR22639:SF3">
    <property type="entry name" value="ZINC FINGER CCHC DOMAIN-CONTAINING PROTEIN 3"/>
    <property type="match status" value="1"/>
</dbReference>
<dbReference type="GO" id="GO:0008270">
    <property type="term" value="F:zinc ion binding"/>
    <property type="evidence" value="ECO:0007669"/>
    <property type="project" value="UniProtKB-KW"/>
</dbReference>
<reference evidence="4" key="1">
    <citation type="submission" date="2019-12" db="EMBL/GenBank/DDBJ databases">
        <title>An insight into the sialome of adult female Ixodes ricinus ticks feeding for 6 days.</title>
        <authorList>
            <person name="Perner J."/>
            <person name="Ribeiro J.M.C."/>
        </authorList>
    </citation>
    <scope>NUCLEOTIDE SEQUENCE</scope>
    <source>
        <strain evidence="4">Semi-engorged</strain>
        <tissue evidence="4">Salivary glands</tissue>
    </source>
</reference>
<evidence type="ECO:0000256" key="1">
    <source>
        <dbReference type="PROSITE-ProRule" id="PRU00047"/>
    </source>
</evidence>
<sequence>MSSSGASITALAGRGSSVSSADSENRIVLPPLPSGAIVRNSVLLHGDVSARPYKIGDFRAEMERLGVIGHIEALGAYQMNHLWMVTFKTEEAKLRLVTAKELEVKGKRCIVVDPENADVRMKLHWLPFHVSDETVRKALEPLGKVQDLTREKWKAEGFAGVQSTTRLVRLSLKEGVTLERLPHQLRIAGSNVLVVIPGRDPLCLRCKGTGHIRRECRVPRCDECHRFGHEQDNCVRTYATVTQGVVADGDGVLNMDEEEAEEAARDVETEVSATAGAKEAPADVLEGVHPPQLQPEGDAVKPDPPQASSSSPVVSSDVQMAIPKDVEVIQALESKDTSQVNLSDDNSDLSDASETIMLPGEASARSEFKWHKNTTRRERFNPKPRILTEERRRSAPQ</sequence>
<evidence type="ECO:0000259" key="3">
    <source>
        <dbReference type="PROSITE" id="PS50158"/>
    </source>
</evidence>
<organism evidence="4">
    <name type="scientific">Ixodes ricinus</name>
    <name type="common">Common tick</name>
    <name type="synonym">Acarus ricinus</name>
    <dbReference type="NCBI Taxonomy" id="34613"/>
    <lineage>
        <taxon>Eukaryota</taxon>
        <taxon>Metazoa</taxon>
        <taxon>Ecdysozoa</taxon>
        <taxon>Arthropoda</taxon>
        <taxon>Chelicerata</taxon>
        <taxon>Arachnida</taxon>
        <taxon>Acari</taxon>
        <taxon>Parasitiformes</taxon>
        <taxon>Ixodida</taxon>
        <taxon>Ixodoidea</taxon>
        <taxon>Ixodidae</taxon>
        <taxon>Ixodinae</taxon>
        <taxon>Ixodes</taxon>
    </lineage>
</organism>
<name>A0A6B0V9Z5_IXORI</name>
<keyword evidence="1" id="KW-0863">Zinc-finger</keyword>
<protein>
    <recommendedName>
        <fullName evidence="3">CCHC-type domain-containing protein</fullName>
    </recommendedName>
</protein>
<dbReference type="PROSITE" id="PS50158">
    <property type="entry name" value="ZF_CCHC"/>
    <property type="match status" value="1"/>
</dbReference>
<dbReference type="InterPro" id="IPR042509">
    <property type="entry name" value="ZCCHC3"/>
</dbReference>
<proteinExistence type="predicted"/>
<dbReference type="Gene3D" id="4.10.60.10">
    <property type="entry name" value="Zinc finger, CCHC-type"/>
    <property type="match status" value="1"/>
</dbReference>
<evidence type="ECO:0000313" key="4">
    <source>
        <dbReference type="EMBL" id="MXU99097.1"/>
    </source>
</evidence>
<dbReference type="PANTHER" id="PTHR22639">
    <property type="entry name" value="GAG-RELATED PROTEIN"/>
    <property type="match status" value="1"/>
</dbReference>
<dbReference type="GO" id="GO:0002218">
    <property type="term" value="P:activation of innate immune response"/>
    <property type="evidence" value="ECO:0007669"/>
    <property type="project" value="InterPro"/>
</dbReference>
<feature type="domain" description="CCHC-type" evidence="3">
    <location>
        <begin position="203"/>
        <end position="217"/>
    </location>
</feature>
<feature type="region of interest" description="Disordered" evidence="2">
    <location>
        <begin position="276"/>
        <end position="319"/>
    </location>
</feature>
<dbReference type="GO" id="GO:0003690">
    <property type="term" value="F:double-stranded DNA binding"/>
    <property type="evidence" value="ECO:0007669"/>
    <property type="project" value="InterPro"/>
</dbReference>
<dbReference type="SUPFAM" id="SSF57756">
    <property type="entry name" value="Retrovirus zinc finger-like domains"/>
    <property type="match status" value="1"/>
</dbReference>
<keyword evidence="1" id="KW-0862">Zinc</keyword>